<reference evidence="5" key="1">
    <citation type="submission" date="2016-05" db="EMBL/GenBank/DDBJ databases">
        <title>Comparative genomics of biotechnologically important yeasts.</title>
        <authorList>
            <consortium name="DOE Joint Genome Institute"/>
            <person name="Riley R."/>
            <person name="Haridas S."/>
            <person name="Wolfe K.H."/>
            <person name="Lopes M.R."/>
            <person name="Hittinger C.T."/>
            <person name="Goker M."/>
            <person name="Salamov A."/>
            <person name="Wisecaver J."/>
            <person name="Long T.M."/>
            <person name="Aerts A.L."/>
            <person name="Barry K."/>
            <person name="Choi C."/>
            <person name="Clum A."/>
            <person name="Coughlan A.Y."/>
            <person name="Deshpande S."/>
            <person name="Douglass A.P."/>
            <person name="Hanson S.J."/>
            <person name="Klenk H.-P."/>
            <person name="Labutti K."/>
            <person name="Lapidus A."/>
            <person name="Lindquist E."/>
            <person name="Lipzen A."/>
            <person name="Meier-Kolthoff J.P."/>
            <person name="Ohm R.A."/>
            <person name="Otillar R.P."/>
            <person name="Pangilinan J."/>
            <person name="Peng Y."/>
            <person name="Rokas A."/>
            <person name="Rosa C.A."/>
            <person name="Scheuner C."/>
            <person name="Sibirny A.A."/>
            <person name="Slot J.C."/>
            <person name="Stielow J.B."/>
            <person name="Sun H."/>
            <person name="Kurtzman C.P."/>
            <person name="Blackwell M."/>
            <person name="Grigoriev I.V."/>
            <person name="Jeffries T.W."/>
        </authorList>
    </citation>
    <scope>NUCLEOTIDE SEQUENCE [LARGE SCALE GENOMIC DNA]</scope>
    <source>
        <strain evidence="5">NRRL Y-2460</strain>
    </source>
</reference>
<evidence type="ECO:0000313" key="4">
    <source>
        <dbReference type="EMBL" id="ODV95375.1"/>
    </source>
</evidence>
<feature type="transmembrane region" description="Helical" evidence="2">
    <location>
        <begin position="446"/>
        <end position="463"/>
    </location>
</feature>
<dbReference type="PANTHER" id="PTHR10906">
    <property type="entry name" value="SECY/SEC61-ALPHA FAMILY MEMBER"/>
    <property type="match status" value="1"/>
</dbReference>
<feature type="transmembrane region" description="Helical" evidence="2">
    <location>
        <begin position="153"/>
        <end position="172"/>
    </location>
</feature>
<accession>A0A1E4TUC5</accession>
<feature type="transmembrane region" description="Helical" evidence="2">
    <location>
        <begin position="250"/>
        <end position="268"/>
    </location>
</feature>
<keyword evidence="2" id="KW-0812">Transmembrane</keyword>
<dbReference type="AlphaFoldDB" id="A0A1E4TUC5"/>
<dbReference type="GO" id="GO:0071261">
    <property type="term" value="C:Ssh1 translocon complex"/>
    <property type="evidence" value="ECO:0007669"/>
    <property type="project" value="EnsemblFungi"/>
</dbReference>
<evidence type="ECO:0000259" key="3">
    <source>
        <dbReference type="Pfam" id="PF10559"/>
    </source>
</evidence>
<sequence length="488" mass="53848">MSSFRLLDLMKPFGSIIPEIEISLGKSEFDDKIIYTFVSCFIYLLLQFPIVGVKVAEQLSIKDPFYWLRPIFGSEKGTLLEFGLLPILTSAFLWQLAAGNRLLNVNFTLKSDRALFQTLQKLTSVFLSFIYSIALVSSGYFDSSVGNPLSLTTAALIVAQITLTTLFVTLLVELIDKGYGFSSGVLSLLTIAIASNFAYNTIGIQVLKTARGFESVGSLVNLMKNIRTKPLGSAIISSFNRLNFSNLNQFYITIITFAIVMYLANFRFELTIKSTKVRSMSQSYPIKLLFCGSLPILFTFTVLYNLNIFGYAISRKMASNTLVKTFLADYDIISSSSIHYELTSGLLYYLSPSPIYNSIISKFLQTIIYSFFIITTSISFSKTWSSVSGSSGNDLSKTFKEQGISILGYRDSAITKELNKVIPTASITGAGILSLIVAFSELFGGYGLPVSVTVGITSGLTILESIMSEWQQNGDKNSSFAQVFNPNQ</sequence>
<dbReference type="InterPro" id="IPR002208">
    <property type="entry name" value="SecY/SEC61-alpha"/>
</dbReference>
<dbReference type="Proteomes" id="UP000094236">
    <property type="component" value="Unassembled WGS sequence"/>
</dbReference>
<gene>
    <name evidence="4" type="ORF">PACTADRAFT_68595</name>
</gene>
<comment type="similarity">
    <text evidence="1">Belongs to the SecY/SEC61-alpha family.</text>
</comment>
<dbReference type="Pfam" id="PF10559">
    <property type="entry name" value="Plug_translocon"/>
    <property type="match status" value="1"/>
</dbReference>
<evidence type="ECO:0000313" key="5">
    <source>
        <dbReference type="Proteomes" id="UP000094236"/>
    </source>
</evidence>
<dbReference type="InterPro" id="IPR023201">
    <property type="entry name" value="SecY_dom_sf"/>
</dbReference>
<keyword evidence="2" id="KW-0472">Membrane</keyword>
<feature type="transmembrane region" description="Helical" evidence="2">
    <location>
        <begin position="421"/>
        <end position="440"/>
    </location>
</feature>
<proteinExistence type="inferred from homology"/>
<dbReference type="InterPro" id="IPR019561">
    <property type="entry name" value="Translocon_Sec61/SecY_plug_dom"/>
</dbReference>
<dbReference type="PIRSF" id="PIRSF004557">
    <property type="entry name" value="SecY"/>
    <property type="match status" value="1"/>
</dbReference>
<dbReference type="Pfam" id="PF00344">
    <property type="entry name" value="SecY"/>
    <property type="match status" value="1"/>
</dbReference>
<feature type="transmembrane region" description="Helical" evidence="2">
    <location>
        <begin position="124"/>
        <end position="141"/>
    </location>
</feature>
<protein>
    <recommendedName>
        <fullName evidence="3">Translocon Sec61/SecY plug domain-containing protein</fullName>
    </recommendedName>
</protein>
<keyword evidence="5" id="KW-1185">Reference proteome</keyword>
<feature type="transmembrane region" description="Helical" evidence="2">
    <location>
        <begin position="288"/>
        <end position="313"/>
    </location>
</feature>
<name>A0A1E4TUC5_PACTA</name>
<feature type="transmembrane region" description="Helical" evidence="2">
    <location>
        <begin position="179"/>
        <end position="199"/>
    </location>
</feature>
<dbReference type="SUPFAM" id="SSF103491">
    <property type="entry name" value="Preprotein translocase SecY subunit"/>
    <property type="match status" value="1"/>
</dbReference>
<organism evidence="4 5">
    <name type="scientific">Pachysolen tannophilus NRRL Y-2460</name>
    <dbReference type="NCBI Taxonomy" id="669874"/>
    <lineage>
        <taxon>Eukaryota</taxon>
        <taxon>Fungi</taxon>
        <taxon>Dikarya</taxon>
        <taxon>Ascomycota</taxon>
        <taxon>Saccharomycotina</taxon>
        <taxon>Pichiomycetes</taxon>
        <taxon>Pachysolenaceae</taxon>
        <taxon>Pachysolen</taxon>
    </lineage>
</organism>
<dbReference type="STRING" id="669874.A0A1E4TUC5"/>
<dbReference type="GO" id="GO:0005048">
    <property type="term" value="F:signal sequence binding"/>
    <property type="evidence" value="ECO:0007669"/>
    <property type="project" value="EnsemblFungi"/>
</dbReference>
<dbReference type="GO" id="GO:0015031">
    <property type="term" value="P:protein transport"/>
    <property type="evidence" value="ECO:0007669"/>
    <property type="project" value="InterPro"/>
</dbReference>
<evidence type="ECO:0000256" key="2">
    <source>
        <dbReference type="SAM" id="Phobius"/>
    </source>
</evidence>
<evidence type="ECO:0000256" key="1">
    <source>
        <dbReference type="RuleBase" id="RU004349"/>
    </source>
</evidence>
<feature type="domain" description="Translocon Sec61/SecY plug" evidence="3">
    <location>
        <begin position="41"/>
        <end position="77"/>
    </location>
</feature>
<feature type="transmembrane region" description="Helical" evidence="2">
    <location>
        <begin position="82"/>
        <end position="103"/>
    </location>
</feature>
<dbReference type="GO" id="GO:0006614">
    <property type="term" value="P:SRP-dependent cotranslational protein targeting to membrane"/>
    <property type="evidence" value="ECO:0007669"/>
    <property type="project" value="EnsemblFungi"/>
</dbReference>
<dbReference type="OrthoDB" id="420669at2759"/>
<dbReference type="Gene3D" id="1.10.3370.10">
    <property type="entry name" value="SecY subunit domain"/>
    <property type="match status" value="1"/>
</dbReference>
<dbReference type="EMBL" id="KV454014">
    <property type="protein sequence ID" value="ODV95375.1"/>
    <property type="molecule type" value="Genomic_DNA"/>
</dbReference>
<feature type="transmembrane region" description="Helical" evidence="2">
    <location>
        <begin position="33"/>
        <end position="56"/>
    </location>
</feature>
<keyword evidence="2" id="KW-1133">Transmembrane helix</keyword>